<feature type="compositionally biased region" description="Basic and acidic residues" evidence="2">
    <location>
        <begin position="122"/>
        <end position="131"/>
    </location>
</feature>
<keyword evidence="4" id="KW-1185">Reference proteome</keyword>
<dbReference type="PANTHER" id="PTHR46525">
    <property type="entry name" value="EMB|CAB72159.1"/>
    <property type="match status" value="1"/>
</dbReference>
<dbReference type="InterPro" id="IPR007608">
    <property type="entry name" value="Senescence_reg_S40"/>
</dbReference>
<dbReference type="Proteomes" id="UP000290289">
    <property type="component" value="Chromosome 11"/>
</dbReference>
<proteinExistence type="inferred from homology"/>
<feature type="region of interest" description="Disordered" evidence="2">
    <location>
        <begin position="1"/>
        <end position="50"/>
    </location>
</feature>
<comment type="similarity">
    <text evidence="1">Belongs to the senescence regulator S40 family.</text>
</comment>
<organism evidence="3 4">
    <name type="scientific">Malus domestica</name>
    <name type="common">Apple</name>
    <name type="synonym">Pyrus malus</name>
    <dbReference type="NCBI Taxonomy" id="3750"/>
    <lineage>
        <taxon>Eukaryota</taxon>
        <taxon>Viridiplantae</taxon>
        <taxon>Streptophyta</taxon>
        <taxon>Embryophyta</taxon>
        <taxon>Tracheophyta</taxon>
        <taxon>Spermatophyta</taxon>
        <taxon>Magnoliopsida</taxon>
        <taxon>eudicotyledons</taxon>
        <taxon>Gunneridae</taxon>
        <taxon>Pentapetalae</taxon>
        <taxon>rosids</taxon>
        <taxon>fabids</taxon>
        <taxon>Rosales</taxon>
        <taxon>Rosaceae</taxon>
        <taxon>Amygdaloideae</taxon>
        <taxon>Maleae</taxon>
        <taxon>Malus</taxon>
    </lineage>
</organism>
<sequence length="226" mass="25739">MIELEDRGQSYPLAPKQQADLYKSQSKRLQFSEPKSQNTEEKTEGFEPKRSVLILPRMATSKSYYARPNYRYLSGDHHHHHQTLASDFELDESDIYNFGRSNSPEYRKPIPSSRGVSAAKNRRGDSGHRSDMTGGKAASLPVGIPDWSKILRGEYRENRRCDDDEADGDNDVEGGVRIPPHEFLARQMARTRIASFSVHEGVGRTLKGRDLSRVRNAIWEKTGFED</sequence>
<feature type="compositionally biased region" description="Polar residues" evidence="2">
    <location>
        <begin position="23"/>
        <end position="37"/>
    </location>
</feature>
<feature type="region of interest" description="Disordered" evidence="2">
    <location>
        <begin position="99"/>
        <end position="142"/>
    </location>
</feature>
<evidence type="ECO:0000313" key="3">
    <source>
        <dbReference type="EMBL" id="RXH83656.1"/>
    </source>
</evidence>
<gene>
    <name evidence="3" type="ORF">DVH24_005909</name>
</gene>
<protein>
    <recommendedName>
        <fullName evidence="5">Senescence regulator</fullName>
    </recommendedName>
</protein>
<dbReference type="PANTHER" id="PTHR46525:SF2">
    <property type="entry name" value="EMB|CAB72159.1"/>
    <property type="match status" value="1"/>
</dbReference>
<dbReference type="Pfam" id="PF04520">
    <property type="entry name" value="Senescence_reg"/>
    <property type="match status" value="1"/>
</dbReference>
<dbReference type="OrthoDB" id="1917735at2759"/>
<accession>A0A498IJX3</accession>
<reference evidence="3 4" key="1">
    <citation type="submission" date="2018-10" db="EMBL/GenBank/DDBJ databases">
        <title>A high-quality apple genome assembly.</title>
        <authorList>
            <person name="Hu J."/>
        </authorList>
    </citation>
    <scope>NUCLEOTIDE SEQUENCE [LARGE SCALE GENOMIC DNA]</scope>
    <source>
        <strain evidence="4">cv. HFTH1</strain>
        <tissue evidence="3">Young leaf</tissue>
    </source>
</reference>
<feature type="compositionally biased region" description="Basic and acidic residues" evidence="2">
    <location>
        <begin position="38"/>
        <end position="50"/>
    </location>
</feature>
<dbReference type="AlphaFoldDB" id="A0A498IJX3"/>
<feature type="compositionally biased region" description="Acidic residues" evidence="2">
    <location>
        <begin position="163"/>
        <end position="172"/>
    </location>
</feature>
<evidence type="ECO:0000313" key="4">
    <source>
        <dbReference type="Proteomes" id="UP000290289"/>
    </source>
</evidence>
<dbReference type="EMBL" id="RDQH01000337">
    <property type="protein sequence ID" value="RXH83656.1"/>
    <property type="molecule type" value="Genomic_DNA"/>
</dbReference>
<comment type="caution">
    <text evidence="3">The sequence shown here is derived from an EMBL/GenBank/DDBJ whole genome shotgun (WGS) entry which is preliminary data.</text>
</comment>
<name>A0A498IJX3_MALDO</name>
<evidence type="ECO:0008006" key="5">
    <source>
        <dbReference type="Google" id="ProtNLM"/>
    </source>
</evidence>
<feature type="region of interest" description="Disordered" evidence="2">
    <location>
        <begin position="158"/>
        <end position="177"/>
    </location>
</feature>
<evidence type="ECO:0000256" key="1">
    <source>
        <dbReference type="ARBA" id="ARBA00034773"/>
    </source>
</evidence>
<dbReference type="GO" id="GO:0010150">
    <property type="term" value="P:leaf senescence"/>
    <property type="evidence" value="ECO:0007669"/>
    <property type="project" value="UniProtKB-ARBA"/>
</dbReference>
<evidence type="ECO:0000256" key="2">
    <source>
        <dbReference type="SAM" id="MobiDB-lite"/>
    </source>
</evidence>